<accession>A0A383AB52</accession>
<proteinExistence type="predicted"/>
<dbReference type="AlphaFoldDB" id="A0A383AB52"/>
<protein>
    <submittedName>
        <fullName evidence="1">Uncharacterized protein</fullName>
    </submittedName>
</protein>
<name>A0A383AB52_9ZZZZ</name>
<dbReference type="EMBL" id="UINC01190790">
    <property type="protein sequence ID" value="SVE05116.1"/>
    <property type="molecule type" value="Genomic_DNA"/>
</dbReference>
<organism evidence="1">
    <name type="scientific">marine metagenome</name>
    <dbReference type="NCBI Taxonomy" id="408172"/>
    <lineage>
        <taxon>unclassified sequences</taxon>
        <taxon>metagenomes</taxon>
        <taxon>ecological metagenomes</taxon>
    </lineage>
</organism>
<sequence>MLPLETSMVQDIAEFRELFTF</sequence>
<evidence type="ECO:0000313" key="1">
    <source>
        <dbReference type="EMBL" id="SVE05116.1"/>
    </source>
</evidence>
<gene>
    <name evidence="1" type="ORF">METZ01_LOCUS457970</name>
</gene>
<reference evidence="1" key="1">
    <citation type="submission" date="2018-05" db="EMBL/GenBank/DDBJ databases">
        <authorList>
            <person name="Lanie J.A."/>
            <person name="Ng W.-L."/>
            <person name="Kazmierczak K.M."/>
            <person name="Andrzejewski T.M."/>
            <person name="Davidsen T.M."/>
            <person name="Wayne K.J."/>
            <person name="Tettelin H."/>
            <person name="Glass J.I."/>
            <person name="Rusch D."/>
            <person name="Podicherti R."/>
            <person name="Tsui H.-C.T."/>
            <person name="Winkler M.E."/>
        </authorList>
    </citation>
    <scope>NUCLEOTIDE SEQUENCE</scope>
</reference>